<organism evidence="2 3">
    <name type="scientific">Lentinus brumalis</name>
    <dbReference type="NCBI Taxonomy" id="2498619"/>
    <lineage>
        <taxon>Eukaryota</taxon>
        <taxon>Fungi</taxon>
        <taxon>Dikarya</taxon>
        <taxon>Basidiomycota</taxon>
        <taxon>Agaricomycotina</taxon>
        <taxon>Agaricomycetes</taxon>
        <taxon>Polyporales</taxon>
        <taxon>Polyporaceae</taxon>
        <taxon>Lentinus</taxon>
    </lineage>
</organism>
<sequence length="247" mass="28124">MSRTLLASSALWTQCLRMPSGPSRGVLRQLATSSSQLPEDFRLYPTFFTLQEQCILLRAALKKLDSMESGVFRRRRREYLRSNPPKATAGSVQDLFLPDEYYDFQEGHFDGVIKRYREMHVTSWPEDVPEVLPLLDRLQEIHPSEDTQTHILHLASDGEILPHVDNVEASGKWILGVSLGDERTLRLESATSGKCHEIPLPSGSVYIQKDAVRYEYRHSILGKPDAASHGRQRLSIMIRDRIASQQP</sequence>
<dbReference type="InterPro" id="IPR037151">
    <property type="entry name" value="AlkB-like_sf"/>
</dbReference>
<dbReference type="InterPro" id="IPR027450">
    <property type="entry name" value="AlkB-like"/>
</dbReference>
<dbReference type="GO" id="GO:0016706">
    <property type="term" value="F:2-oxoglutarate-dependent dioxygenase activity"/>
    <property type="evidence" value="ECO:0007669"/>
    <property type="project" value="TreeGrafter"/>
</dbReference>
<evidence type="ECO:0000259" key="1">
    <source>
        <dbReference type="Pfam" id="PF13532"/>
    </source>
</evidence>
<reference evidence="2 3" key="1">
    <citation type="journal article" date="2018" name="Biotechnol. Biofuels">
        <title>Integrative visual omics of the white-rot fungus Polyporus brumalis exposes the biotechnological potential of its oxidative enzymes for delignifying raw plant biomass.</title>
        <authorList>
            <person name="Miyauchi S."/>
            <person name="Rancon A."/>
            <person name="Drula E."/>
            <person name="Hage H."/>
            <person name="Chaduli D."/>
            <person name="Favel A."/>
            <person name="Grisel S."/>
            <person name="Henrissat B."/>
            <person name="Herpoel-Gimbert I."/>
            <person name="Ruiz-Duenas F.J."/>
            <person name="Chevret D."/>
            <person name="Hainaut M."/>
            <person name="Lin J."/>
            <person name="Wang M."/>
            <person name="Pangilinan J."/>
            <person name="Lipzen A."/>
            <person name="Lesage-Meessen L."/>
            <person name="Navarro D."/>
            <person name="Riley R."/>
            <person name="Grigoriev I.V."/>
            <person name="Zhou S."/>
            <person name="Raouche S."/>
            <person name="Rosso M.N."/>
        </authorList>
    </citation>
    <scope>NUCLEOTIDE SEQUENCE [LARGE SCALE GENOMIC DNA]</scope>
    <source>
        <strain evidence="2 3">BRFM 1820</strain>
    </source>
</reference>
<proteinExistence type="predicted"/>
<dbReference type="InterPro" id="IPR032870">
    <property type="entry name" value="ALKBH7-like"/>
</dbReference>
<dbReference type="GO" id="GO:0006631">
    <property type="term" value="P:fatty acid metabolic process"/>
    <property type="evidence" value="ECO:0007669"/>
    <property type="project" value="TreeGrafter"/>
</dbReference>
<dbReference type="STRING" id="139420.A0A371DVN2"/>
<keyword evidence="3" id="KW-1185">Reference proteome</keyword>
<dbReference type="Gene3D" id="2.60.120.590">
    <property type="entry name" value="Alpha-ketoglutarate-dependent dioxygenase AlkB-like"/>
    <property type="match status" value="1"/>
</dbReference>
<name>A0A371DVN2_9APHY</name>
<dbReference type="EMBL" id="KZ857380">
    <property type="protein sequence ID" value="RDX56574.1"/>
    <property type="molecule type" value="Genomic_DNA"/>
</dbReference>
<evidence type="ECO:0000313" key="2">
    <source>
        <dbReference type="EMBL" id="RDX56574.1"/>
    </source>
</evidence>
<accession>A0A371DVN2</accession>
<feature type="domain" description="Alpha-ketoglutarate-dependent dioxygenase AlkB-like" evidence="1">
    <location>
        <begin position="41"/>
        <end position="239"/>
    </location>
</feature>
<evidence type="ECO:0000313" key="3">
    <source>
        <dbReference type="Proteomes" id="UP000256964"/>
    </source>
</evidence>
<dbReference type="GO" id="GO:0006974">
    <property type="term" value="P:DNA damage response"/>
    <property type="evidence" value="ECO:0007669"/>
    <property type="project" value="InterPro"/>
</dbReference>
<dbReference type="Pfam" id="PF13532">
    <property type="entry name" value="2OG-FeII_Oxy_2"/>
    <property type="match status" value="1"/>
</dbReference>
<gene>
    <name evidence="2" type="ORF">OH76DRAFT_1395685</name>
</gene>
<dbReference type="SUPFAM" id="SSF51197">
    <property type="entry name" value="Clavaminate synthase-like"/>
    <property type="match status" value="1"/>
</dbReference>
<dbReference type="OrthoDB" id="28127at2759"/>
<protein>
    <recommendedName>
        <fullName evidence="1">Alpha-ketoglutarate-dependent dioxygenase AlkB-like domain-containing protein</fullName>
    </recommendedName>
</protein>
<dbReference type="GO" id="GO:0005759">
    <property type="term" value="C:mitochondrial matrix"/>
    <property type="evidence" value="ECO:0007669"/>
    <property type="project" value="TreeGrafter"/>
</dbReference>
<dbReference type="AlphaFoldDB" id="A0A371DVN2"/>
<dbReference type="PANTHER" id="PTHR21052">
    <property type="entry name" value="SPERMATOGENESIS ASSOCIATED 11-RELATED"/>
    <property type="match status" value="1"/>
</dbReference>
<dbReference type="Proteomes" id="UP000256964">
    <property type="component" value="Unassembled WGS sequence"/>
</dbReference>
<dbReference type="PANTHER" id="PTHR21052:SF0">
    <property type="entry name" value="ALPHA-KETOGLUTARATE-DEPENDENT DIOXYGENASE ALKB HOMOLOG 7, MITOCHONDRIAL"/>
    <property type="match status" value="1"/>
</dbReference>